<reference evidence="2" key="1">
    <citation type="journal article" date="2023" name="Mol. Biol. Evol.">
        <title>Third-Generation Sequencing Reveals the Adaptive Role of the Epigenome in Three Deep-Sea Polychaetes.</title>
        <authorList>
            <person name="Perez M."/>
            <person name="Aroh O."/>
            <person name="Sun Y."/>
            <person name="Lan Y."/>
            <person name="Juniper S.K."/>
            <person name="Young C.R."/>
            <person name="Angers B."/>
            <person name="Qian P.Y."/>
        </authorList>
    </citation>
    <scope>NUCLEOTIDE SEQUENCE</scope>
    <source>
        <strain evidence="2">P08H-3</strain>
    </source>
</reference>
<dbReference type="SUPFAM" id="SSF51445">
    <property type="entry name" value="(Trans)glycosidases"/>
    <property type="match status" value="1"/>
</dbReference>
<feature type="domain" description="Cytosolic endo-beta-N-acetylglucosaminidase TIM barrel" evidence="1">
    <location>
        <begin position="233"/>
        <end position="309"/>
    </location>
</feature>
<organism evidence="2 3">
    <name type="scientific">Paralvinella palmiformis</name>
    <dbReference type="NCBI Taxonomy" id="53620"/>
    <lineage>
        <taxon>Eukaryota</taxon>
        <taxon>Metazoa</taxon>
        <taxon>Spiralia</taxon>
        <taxon>Lophotrochozoa</taxon>
        <taxon>Annelida</taxon>
        <taxon>Polychaeta</taxon>
        <taxon>Sedentaria</taxon>
        <taxon>Canalipalpata</taxon>
        <taxon>Terebellida</taxon>
        <taxon>Terebelliformia</taxon>
        <taxon>Alvinellidae</taxon>
        <taxon>Paralvinella</taxon>
    </lineage>
</organism>
<gene>
    <name evidence="2" type="ORF">LSH36_185g05013</name>
</gene>
<evidence type="ECO:0000259" key="1">
    <source>
        <dbReference type="Pfam" id="PF03644"/>
    </source>
</evidence>
<comment type="caution">
    <text evidence="2">The sequence shown here is derived from an EMBL/GenBank/DDBJ whole genome shotgun (WGS) entry which is preliminary data.</text>
</comment>
<dbReference type="PANTHER" id="PTHR13246:SF1">
    <property type="entry name" value="CYTOSOLIC ENDO-BETA-N-ACETYLGLUCOSAMINIDASE"/>
    <property type="match status" value="1"/>
</dbReference>
<dbReference type="Gene3D" id="2.60.120.260">
    <property type="entry name" value="Galactose-binding domain-like"/>
    <property type="match status" value="1"/>
</dbReference>
<proteinExistence type="predicted"/>
<dbReference type="InterPro" id="IPR032979">
    <property type="entry name" value="ENGase"/>
</dbReference>
<protein>
    <recommendedName>
        <fullName evidence="1">Cytosolic endo-beta-N-acetylglucosaminidase TIM barrel domain-containing protein</fullName>
    </recommendedName>
</protein>
<dbReference type="PANTHER" id="PTHR13246">
    <property type="entry name" value="ENDO BETA N-ACETYLGLUCOSAMINIDASE"/>
    <property type="match status" value="1"/>
</dbReference>
<evidence type="ECO:0000313" key="2">
    <source>
        <dbReference type="EMBL" id="KAK2157756.1"/>
    </source>
</evidence>
<dbReference type="GO" id="GO:0005829">
    <property type="term" value="C:cytosol"/>
    <property type="evidence" value="ECO:0007669"/>
    <property type="project" value="UniProtKB-SubCell"/>
</dbReference>
<dbReference type="Gene3D" id="3.20.20.80">
    <property type="entry name" value="Glycosidases"/>
    <property type="match status" value="2"/>
</dbReference>
<accession>A0AAD9JRA2</accession>
<dbReference type="GO" id="GO:0033925">
    <property type="term" value="F:mannosyl-glycoprotein endo-beta-N-acetylglucosaminidase activity"/>
    <property type="evidence" value="ECO:0007669"/>
    <property type="project" value="UniProtKB-EC"/>
</dbReference>
<sequence length="615" mass="69568">MKGNRMFMHTDEASQQPIIQPLKSMTEVERWKPGFDLLCTASIPLKHRKVELPSRPRTLLCHDMKGGYLEDRFVQGVKTTDCYRFYYWCSVDVFVYFSHYFVTIPPPAWINAGHTNGVLVLGTLITEWDSGKDICETFLSSDATRRYLVNKLVAIASYYNFDGWLINIENEISEINVPKLIRFVKELTEAMKDAISSSLVIWYDSVTVTGKLEWQNELNSNNKQYFDVVMEFSKLCGGGYNTIEAVQDARVHGLSIALFGPGWAFEKFGNENFLENEKQFWELVNVGCSHRYILCLPFASAFCQGWGNKLHVTGEVVAAKAWTNMSQQYLQPIGPQPGLTYDQDMVFCGGGSLRLTCTETEKSVNTFKLFDTAIPISEGSTIFVSYTYNTNSGVRSALMIELFSDQRHYLIMSTGYSEDLFIDASPYPANCISIEHLTDDHKPQFILEGHPGSAEKWKTDWFKWHPTGDYQIQSVSLLLQCNGPYTVPNSLCLGSLRLLTPKDLQLPAVSSLRAIDISSRFSDNNIAVTTSLTLTWKCDLDMDYFIPYYEDDDQWVVLGPTSTPVFRICNLVLRRASCRFKIQGIYCGGASIPLESAPSILVIFEQNSYSISSST</sequence>
<evidence type="ECO:0000313" key="3">
    <source>
        <dbReference type="Proteomes" id="UP001208570"/>
    </source>
</evidence>
<dbReference type="InterPro" id="IPR005201">
    <property type="entry name" value="TIM_ENGase"/>
</dbReference>
<dbReference type="Proteomes" id="UP001208570">
    <property type="component" value="Unassembled WGS sequence"/>
</dbReference>
<feature type="domain" description="Cytosolic endo-beta-N-acetylglucosaminidase TIM barrel" evidence="1">
    <location>
        <begin position="68"/>
        <end position="228"/>
    </location>
</feature>
<dbReference type="InterPro" id="IPR017853">
    <property type="entry name" value="GH"/>
</dbReference>
<dbReference type="AlphaFoldDB" id="A0AAD9JRA2"/>
<dbReference type="EMBL" id="JAODUP010000185">
    <property type="protein sequence ID" value="KAK2157756.1"/>
    <property type="molecule type" value="Genomic_DNA"/>
</dbReference>
<name>A0AAD9JRA2_9ANNE</name>
<keyword evidence="3" id="KW-1185">Reference proteome</keyword>
<dbReference type="Pfam" id="PF03644">
    <property type="entry name" value="Glyco_hydro_85"/>
    <property type="match status" value="2"/>
</dbReference>